<name>A0A134B0E1_9PORP</name>
<evidence type="ECO:0000313" key="1">
    <source>
        <dbReference type="EMBL" id="KXB73397.1"/>
    </source>
</evidence>
<dbReference type="PATRIC" id="fig|322095.3.peg.2006"/>
<keyword evidence="2" id="KW-1185">Reference proteome</keyword>
<protein>
    <recommendedName>
        <fullName evidence="3">Outer membrane insertion signal domain protein</fullName>
    </recommendedName>
</protein>
<dbReference type="Proteomes" id="UP000070224">
    <property type="component" value="Unassembled WGS sequence"/>
</dbReference>
<proteinExistence type="predicted"/>
<dbReference type="STRING" id="322095.HMPREF3185_02036"/>
<comment type="caution">
    <text evidence="1">The sequence shown here is derived from an EMBL/GenBank/DDBJ whole genome shotgun (WGS) entry which is preliminary data.</text>
</comment>
<accession>A0A134B0E1</accession>
<dbReference type="AlphaFoldDB" id="A0A134B0E1"/>
<gene>
    <name evidence="1" type="ORF">HMPREF3185_02036</name>
</gene>
<reference evidence="2" key="1">
    <citation type="submission" date="2016-01" db="EMBL/GenBank/DDBJ databases">
        <authorList>
            <person name="Mitreva M."/>
            <person name="Pepin K.H."/>
            <person name="Mihindukulasuriya K.A."/>
            <person name="Fulton R."/>
            <person name="Fronick C."/>
            <person name="O'Laughlin M."/>
            <person name="Miner T."/>
            <person name="Herter B."/>
            <person name="Rosa B.A."/>
            <person name="Cordes M."/>
            <person name="Tomlinson C."/>
            <person name="Wollam A."/>
            <person name="Palsikar V.B."/>
            <person name="Mardis E.R."/>
            <person name="Wilson R.K."/>
        </authorList>
    </citation>
    <scope>NUCLEOTIDE SEQUENCE [LARGE SCALE GENOMIC DNA]</scope>
    <source>
        <strain evidence="2">KA00683</strain>
    </source>
</reference>
<sequence>MGLMLRYGLVPDLELRLEGLLQRPHRGAIQVSDLTLSSKLALFSGDGWIPAMTLVGYLNYAPQEEARRVTGDLTLALEQELVSGLSLTCNIGSVEGMRRLSLTAELGYNFTDRLSSFVEYYGVFGPAEHGCDLGLSYAVTKDFLVDLSCGRTFFASGAVNYASLGATYRL</sequence>
<organism evidence="1 2">
    <name type="scientific">Porphyromonas somerae</name>
    <dbReference type="NCBI Taxonomy" id="322095"/>
    <lineage>
        <taxon>Bacteria</taxon>
        <taxon>Pseudomonadati</taxon>
        <taxon>Bacteroidota</taxon>
        <taxon>Bacteroidia</taxon>
        <taxon>Bacteroidales</taxon>
        <taxon>Porphyromonadaceae</taxon>
        <taxon>Porphyromonas</taxon>
    </lineage>
</organism>
<dbReference type="EMBL" id="LSDK01000139">
    <property type="protein sequence ID" value="KXB73397.1"/>
    <property type="molecule type" value="Genomic_DNA"/>
</dbReference>
<evidence type="ECO:0000313" key="2">
    <source>
        <dbReference type="Proteomes" id="UP000070224"/>
    </source>
</evidence>
<evidence type="ECO:0008006" key="3">
    <source>
        <dbReference type="Google" id="ProtNLM"/>
    </source>
</evidence>